<accession>A0A8H5D9S9</accession>
<dbReference type="GO" id="GO:0005634">
    <property type="term" value="C:nucleus"/>
    <property type="evidence" value="ECO:0007669"/>
    <property type="project" value="UniProtKB-SubCell"/>
</dbReference>
<name>A0A8H5D9S9_9AGAR</name>
<gene>
    <name evidence="8" type="ORF">D9758_006106</name>
</gene>
<dbReference type="Gene3D" id="3.60.15.10">
    <property type="entry name" value="Ribonuclease Z/Hydroxyacylglutathione hydrolase-like"/>
    <property type="match status" value="1"/>
</dbReference>
<comment type="similarity">
    <text evidence="2">Belongs to the DNA repair metallo-beta-lactamase (DRMBL) family.</text>
</comment>
<feature type="domain" description="DNA repair metallo-beta-lactamase" evidence="7">
    <location>
        <begin position="570"/>
        <end position="696"/>
    </location>
</feature>
<feature type="region of interest" description="Disordered" evidence="6">
    <location>
        <begin position="130"/>
        <end position="263"/>
    </location>
</feature>
<organism evidence="8 9">
    <name type="scientific">Tetrapyrgos nigripes</name>
    <dbReference type="NCBI Taxonomy" id="182062"/>
    <lineage>
        <taxon>Eukaryota</taxon>
        <taxon>Fungi</taxon>
        <taxon>Dikarya</taxon>
        <taxon>Basidiomycota</taxon>
        <taxon>Agaricomycotina</taxon>
        <taxon>Agaricomycetes</taxon>
        <taxon>Agaricomycetidae</taxon>
        <taxon>Agaricales</taxon>
        <taxon>Marasmiineae</taxon>
        <taxon>Marasmiaceae</taxon>
        <taxon>Tetrapyrgos</taxon>
    </lineage>
</organism>
<reference evidence="8 9" key="1">
    <citation type="journal article" date="2020" name="ISME J.">
        <title>Uncovering the hidden diversity of litter-decomposition mechanisms in mushroom-forming fungi.</title>
        <authorList>
            <person name="Floudas D."/>
            <person name="Bentzer J."/>
            <person name="Ahren D."/>
            <person name="Johansson T."/>
            <person name="Persson P."/>
            <person name="Tunlid A."/>
        </authorList>
    </citation>
    <scope>NUCLEOTIDE SEQUENCE [LARGE SCALE GENOMIC DNA]</scope>
    <source>
        <strain evidence="8 9">CBS 291.85</strain>
    </source>
</reference>
<evidence type="ECO:0000256" key="5">
    <source>
        <dbReference type="ARBA" id="ARBA00023242"/>
    </source>
</evidence>
<evidence type="ECO:0000256" key="1">
    <source>
        <dbReference type="ARBA" id="ARBA00004123"/>
    </source>
</evidence>
<proteinExistence type="inferred from homology"/>
<evidence type="ECO:0000256" key="6">
    <source>
        <dbReference type="SAM" id="MobiDB-lite"/>
    </source>
</evidence>
<evidence type="ECO:0000256" key="4">
    <source>
        <dbReference type="ARBA" id="ARBA00023204"/>
    </source>
</evidence>
<dbReference type="EMBL" id="JAACJM010000057">
    <property type="protein sequence ID" value="KAF5355291.1"/>
    <property type="molecule type" value="Genomic_DNA"/>
</dbReference>
<feature type="compositionally biased region" description="Polar residues" evidence="6">
    <location>
        <begin position="36"/>
        <end position="47"/>
    </location>
</feature>
<protein>
    <recommendedName>
        <fullName evidence="7">DNA repair metallo-beta-lactamase domain-containing protein</fullName>
    </recommendedName>
</protein>
<dbReference type="OrthoDB" id="262529at2759"/>
<keyword evidence="3" id="KW-0227">DNA damage</keyword>
<dbReference type="InterPro" id="IPR011084">
    <property type="entry name" value="DRMBL"/>
</dbReference>
<dbReference type="PANTHER" id="PTHR23240">
    <property type="entry name" value="DNA CROSS-LINK REPAIR PROTEIN PSO2/SNM1-RELATED"/>
    <property type="match status" value="1"/>
</dbReference>
<evidence type="ECO:0000256" key="3">
    <source>
        <dbReference type="ARBA" id="ARBA00022763"/>
    </source>
</evidence>
<feature type="compositionally biased region" description="Polar residues" evidence="6">
    <location>
        <begin position="497"/>
        <end position="511"/>
    </location>
</feature>
<evidence type="ECO:0000313" key="9">
    <source>
        <dbReference type="Proteomes" id="UP000559256"/>
    </source>
</evidence>
<keyword evidence="5" id="KW-0539">Nucleus</keyword>
<evidence type="ECO:0000259" key="7">
    <source>
        <dbReference type="Pfam" id="PF07522"/>
    </source>
</evidence>
<feature type="region of interest" description="Disordered" evidence="6">
    <location>
        <begin position="497"/>
        <end position="521"/>
    </location>
</feature>
<comment type="subcellular location">
    <subcellularLocation>
        <location evidence="1">Nucleus</location>
    </subcellularLocation>
</comment>
<evidence type="ECO:0000256" key="2">
    <source>
        <dbReference type="ARBA" id="ARBA00010304"/>
    </source>
</evidence>
<dbReference type="GO" id="GO:0035312">
    <property type="term" value="F:5'-3' DNA exonuclease activity"/>
    <property type="evidence" value="ECO:0007669"/>
    <property type="project" value="TreeGrafter"/>
</dbReference>
<sequence length="732" mass="81229">MMKSADVLSASVKDRRSRGLAPLSTNMARATKKNSKPCQSTTLHNFFSSASSKKPSQPRPKKPQEIIVIDSDDDEETKPPKSKKRRLSASSDEVEFVEQTLSSEIKVTEKRLKAKSLSSFGKPTMLLLQSTSSHSESARVQLEDEAPSTSFGRPSSLLLGKERNFSSTATPPPLARDNSHLVGNDEDAAGTFNEEDWDMGDDEKVDLNTREDEFDEGMLVKDVDVDDSPPSPTPQRKSMRPPSPLQRDSSISPSEQKRDKPPDATANLYSVLMSSHKENEAWKEADVAEDRSFRPTKANGGRRKAPFYKVLQGMPIAVDAFKYGAIPGVKAYFLTHAHSDHYTNLSSNWKNGPIYCSEGTANLIIHMLRVERKWVHPLPMDVPTLIPDTGGVHVTLIEANHCPGSTLFLFEGKQTINAGDSNFKSPFVGSSRSFRYLHCGDFRASPQHVLHPAVKGKKIDHVYLDTTYLDPKYTFPPQPLVISACAELAKRIASGSSLDDQKSNSMSSWITTAPRESKGKEKAKSDKVLMVVGTYSIGKERIVKAIAKALQSKVYCDARKAAILRCQSDPELHAMLTKDPLDACVHLVPLGIVTSDKLKPYVDKFNGHFASAVGFRATGWTYTPPAGSPTSPSIANILARVPKNNFSYSDLHLARNSTQRLQMYPVPYSEHSSFLELTCFALSFEWTKMIATVNVGSETSRGKMNSWVKKWEAERKKKGKDYVVPHRQADYW</sequence>
<keyword evidence="4" id="KW-0234">DNA repair</keyword>
<dbReference type="CDD" id="cd16273">
    <property type="entry name" value="SNM1A-1C-like_MBL-fold"/>
    <property type="match status" value="1"/>
</dbReference>
<dbReference type="Pfam" id="PF07522">
    <property type="entry name" value="DRMBL"/>
    <property type="match status" value="1"/>
</dbReference>
<dbReference type="GO" id="GO:0036297">
    <property type="term" value="P:interstrand cross-link repair"/>
    <property type="evidence" value="ECO:0007669"/>
    <property type="project" value="TreeGrafter"/>
</dbReference>
<feature type="region of interest" description="Disordered" evidence="6">
    <location>
        <begin position="1"/>
        <end position="95"/>
    </location>
</feature>
<dbReference type="Gene3D" id="3.40.50.12650">
    <property type="match status" value="1"/>
</dbReference>
<dbReference type="InterPro" id="IPR036866">
    <property type="entry name" value="RibonucZ/Hydroxyglut_hydro"/>
</dbReference>
<dbReference type="Proteomes" id="UP000559256">
    <property type="component" value="Unassembled WGS sequence"/>
</dbReference>
<dbReference type="GO" id="GO:0003684">
    <property type="term" value="F:damaged DNA binding"/>
    <property type="evidence" value="ECO:0007669"/>
    <property type="project" value="TreeGrafter"/>
</dbReference>
<comment type="caution">
    <text evidence="8">The sequence shown here is derived from an EMBL/GenBank/DDBJ whole genome shotgun (WGS) entry which is preliminary data.</text>
</comment>
<dbReference type="PANTHER" id="PTHR23240:SF6">
    <property type="entry name" value="DNA CROSS-LINK REPAIR 1A PROTEIN"/>
    <property type="match status" value="1"/>
</dbReference>
<dbReference type="GO" id="GO:0006303">
    <property type="term" value="P:double-strand break repair via nonhomologous end joining"/>
    <property type="evidence" value="ECO:0007669"/>
    <property type="project" value="TreeGrafter"/>
</dbReference>
<feature type="compositionally biased region" description="Acidic residues" evidence="6">
    <location>
        <begin position="184"/>
        <end position="204"/>
    </location>
</feature>
<evidence type="ECO:0000313" key="8">
    <source>
        <dbReference type="EMBL" id="KAF5355291.1"/>
    </source>
</evidence>
<dbReference type="SUPFAM" id="SSF56281">
    <property type="entry name" value="Metallo-hydrolase/oxidoreductase"/>
    <property type="match status" value="1"/>
</dbReference>
<keyword evidence="9" id="KW-1185">Reference proteome</keyword>
<dbReference type="AlphaFoldDB" id="A0A8H5D9S9"/>